<dbReference type="GO" id="GO:0016491">
    <property type="term" value="F:oxidoreductase activity"/>
    <property type="evidence" value="ECO:0007669"/>
    <property type="project" value="InterPro"/>
</dbReference>
<dbReference type="Pfam" id="PF01323">
    <property type="entry name" value="DSBA"/>
    <property type="match status" value="1"/>
</dbReference>
<organism evidence="2 3">
    <name type="scientific">Desulfonema magnum</name>
    <dbReference type="NCBI Taxonomy" id="45655"/>
    <lineage>
        <taxon>Bacteria</taxon>
        <taxon>Pseudomonadati</taxon>
        <taxon>Thermodesulfobacteriota</taxon>
        <taxon>Desulfobacteria</taxon>
        <taxon>Desulfobacterales</taxon>
        <taxon>Desulfococcaceae</taxon>
        <taxon>Desulfonema</taxon>
    </lineage>
</organism>
<dbReference type="PANTHER" id="PTHR13887">
    <property type="entry name" value="GLUTATHIONE S-TRANSFERASE KAPPA"/>
    <property type="match status" value="1"/>
</dbReference>
<accession>A0A975BLR7</accession>
<evidence type="ECO:0000259" key="1">
    <source>
        <dbReference type="Pfam" id="PF01323"/>
    </source>
</evidence>
<dbReference type="InterPro" id="IPR036249">
    <property type="entry name" value="Thioredoxin-like_sf"/>
</dbReference>
<dbReference type="AlphaFoldDB" id="A0A975BLR7"/>
<keyword evidence="3" id="KW-1185">Reference proteome</keyword>
<dbReference type="Gene3D" id="3.40.30.10">
    <property type="entry name" value="Glutaredoxin"/>
    <property type="match status" value="1"/>
</dbReference>
<gene>
    <name evidence="2" type="ORF">dnm_035470</name>
</gene>
<dbReference type="KEGG" id="dmm:dnm_035470"/>
<evidence type="ECO:0000313" key="3">
    <source>
        <dbReference type="Proteomes" id="UP000663722"/>
    </source>
</evidence>
<dbReference type="Proteomes" id="UP000663722">
    <property type="component" value="Chromosome"/>
</dbReference>
<feature type="domain" description="DSBA-like thioredoxin" evidence="1">
    <location>
        <begin position="3"/>
        <end position="136"/>
    </location>
</feature>
<evidence type="ECO:0000313" key="2">
    <source>
        <dbReference type="EMBL" id="QTA87513.1"/>
    </source>
</evidence>
<proteinExistence type="predicted"/>
<protein>
    <submittedName>
        <fullName evidence="2">DSBA oxidoreductase</fullName>
    </submittedName>
</protein>
<dbReference type="InterPro" id="IPR001853">
    <property type="entry name" value="DSBA-like_thioredoxin_dom"/>
</dbReference>
<dbReference type="EMBL" id="CP061800">
    <property type="protein sequence ID" value="QTA87513.1"/>
    <property type="molecule type" value="Genomic_DNA"/>
</dbReference>
<dbReference type="PANTHER" id="PTHR13887:SF41">
    <property type="entry name" value="THIOREDOXIN SUPERFAMILY PROTEIN"/>
    <property type="match status" value="1"/>
</dbReference>
<name>A0A975BLR7_9BACT</name>
<reference evidence="2" key="1">
    <citation type="journal article" date="2021" name="Microb. Physiol.">
        <title>Proteogenomic Insights into the Physiology of Marine, Sulfate-Reducing, Filamentous Desulfonema limicola and Desulfonema magnum.</title>
        <authorList>
            <person name="Schnaars V."/>
            <person name="Wohlbrand L."/>
            <person name="Scheve S."/>
            <person name="Hinrichs C."/>
            <person name="Reinhardt R."/>
            <person name="Rabus R."/>
        </authorList>
    </citation>
    <scope>NUCLEOTIDE SEQUENCE</scope>
    <source>
        <strain evidence="2">4be13</strain>
    </source>
</reference>
<dbReference type="SUPFAM" id="SSF52833">
    <property type="entry name" value="Thioredoxin-like"/>
    <property type="match status" value="1"/>
</dbReference>
<sequence length="145" mass="16358">MNIDKIMKGLKKTAAGFGLPFEETKKTYNSRLAQELGLWAETQNRGDEFHHAVFKAYFADGKNIAKIPVLLELAESVNLSRKEAGEVLEMRSFKTAVDEDWSRSQKKEIKAVPSFVINQSRLVGAQPYEKLEKLLQKNGVGKRST</sequence>